<sequence>MRASIDYSADLPTGAPNLPQRSNSSRHDLARNLFPETLTWVLRNAGNSFFAP</sequence>
<dbReference type="Proteomes" id="UP000433577">
    <property type="component" value="Chromosome 2"/>
</dbReference>
<accession>A0A7Z2GL42</accession>
<dbReference type="KEGG" id="pacs:FAZ98_18800"/>
<organism evidence="2 3">
    <name type="scientific">Paraburkholderia acidisoli</name>
    <dbReference type="NCBI Taxonomy" id="2571748"/>
    <lineage>
        <taxon>Bacteria</taxon>
        <taxon>Pseudomonadati</taxon>
        <taxon>Pseudomonadota</taxon>
        <taxon>Betaproteobacteria</taxon>
        <taxon>Burkholderiales</taxon>
        <taxon>Burkholderiaceae</taxon>
        <taxon>Paraburkholderia</taxon>
    </lineage>
</organism>
<gene>
    <name evidence="2" type="ORF">FAZ98_18800</name>
</gene>
<protein>
    <submittedName>
        <fullName evidence="2">Uncharacterized protein</fullName>
    </submittedName>
</protein>
<name>A0A7Z2GL42_9BURK</name>
<proteinExistence type="predicted"/>
<dbReference type="EMBL" id="CP046914">
    <property type="protein sequence ID" value="QGZ63807.1"/>
    <property type="molecule type" value="Genomic_DNA"/>
</dbReference>
<dbReference type="AlphaFoldDB" id="A0A7Z2GL42"/>
<evidence type="ECO:0000256" key="1">
    <source>
        <dbReference type="SAM" id="MobiDB-lite"/>
    </source>
</evidence>
<dbReference type="RefSeq" id="WP_158952796.1">
    <property type="nucleotide sequence ID" value="NZ_CP046914.1"/>
</dbReference>
<evidence type="ECO:0000313" key="2">
    <source>
        <dbReference type="EMBL" id="QGZ63807.1"/>
    </source>
</evidence>
<evidence type="ECO:0000313" key="3">
    <source>
        <dbReference type="Proteomes" id="UP000433577"/>
    </source>
</evidence>
<reference evidence="2 3" key="1">
    <citation type="submission" date="2019-12" db="EMBL/GenBank/DDBJ databases">
        <title>Paraburkholderia acidiphila 7Q-K02 sp. nov and Paraburkholderia acidisoli DHF22 sp. nov., two strains isolated from forest soil.</title>
        <authorList>
            <person name="Gao Z."/>
            <person name="Qiu L."/>
        </authorList>
    </citation>
    <scope>NUCLEOTIDE SEQUENCE [LARGE SCALE GENOMIC DNA]</scope>
    <source>
        <strain evidence="2 3">DHF22</strain>
    </source>
</reference>
<feature type="region of interest" description="Disordered" evidence="1">
    <location>
        <begin position="1"/>
        <end position="26"/>
    </location>
</feature>
<keyword evidence="3" id="KW-1185">Reference proteome</keyword>